<dbReference type="Proteomes" id="UP000282438">
    <property type="component" value="Chromosome"/>
</dbReference>
<keyword evidence="3" id="KW-1185">Reference proteome</keyword>
<dbReference type="Gene3D" id="1.10.3210.10">
    <property type="entry name" value="Hypothetical protein af1432"/>
    <property type="match status" value="1"/>
</dbReference>
<gene>
    <name evidence="2" type="ORF">EJO50_09455</name>
</gene>
<dbReference type="PROSITE" id="PS51832">
    <property type="entry name" value="HD_GYP"/>
    <property type="match status" value="1"/>
</dbReference>
<dbReference type="KEGG" id="iod:EJO50_09455"/>
<dbReference type="InterPro" id="IPR037522">
    <property type="entry name" value="HD_GYP_dom"/>
</dbReference>
<dbReference type="SUPFAM" id="SSF109604">
    <property type="entry name" value="HD-domain/PDEase-like"/>
    <property type="match status" value="1"/>
</dbReference>
<dbReference type="SMART" id="SM00471">
    <property type="entry name" value="HDc"/>
    <property type="match status" value="1"/>
</dbReference>
<feature type="domain" description="HD-GYP" evidence="1">
    <location>
        <begin position="126"/>
        <end position="274"/>
    </location>
</feature>
<organism evidence="2 3">
    <name type="scientific">Iodobacter ciconiae</name>
    <dbReference type="NCBI Taxonomy" id="2496266"/>
    <lineage>
        <taxon>Bacteria</taxon>
        <taxon>Pseudomonadati</taxon>
        <taxon>Pseudomonadota</taxon>
        <taxon>Betaproteobacteria</taxon>
        <taxon>Neisseriales</taxon>
        <taxon>Chitinibacteraceae</taxon>
        <taxon>Iodobacter</taxon>
    </lineage>
</organism>
<dbReference type="PANTHER" id="PTHR43155">
    <property type="entry name" value="CYCLIC DI-GMP PHOSPHODIESTERASE PA4108-RELATED"/>
    <property type="match status" value="1"/>
</dbReference>
<sequence>MRSHSRILKIMQNPLAHAPELPEENPHYLRAVTQMGERREVTANQDIFTLSGIKLLVKDSKIAGEHFDLLNRHKLSVSLDQCLSVPHAVDGEQLALEVGKILSQDLFMARMAARAGGVLMCRQALAQLVLPAAIQFRLTVMKEQRPNLFEHVIRVSIWAHVLAQQTKLPEIYRDQLMLAAVCHDMGEMHTDPELLTSGHCVTLIERCYLHVHPITSYLVVSKVDDFSGMAAQAILHHHERLDGSGYPYGLSKERIHPLSQYIAVADTADAILRRFDLLRLQISFALNKTRFDARLIKALGELVHELPFDSQLACKGDGASLQLHHIADLLEGWLALHAMLSVQVRAGAEQNSSIGFLFERMDGVHSLVLQMGFNPDDIHGMQTVAQKDPSLQLELQTILHEMEWILNEMANEIERRSPLLDGIPQNIFDDLVQQLRETLTP</sequence>
<dbReference type="CDD" id="cd00077">
    <property type="entry name" value="HDc"/>
    <property type="match status" value="1"/>
</dbReference>
<evidence type="ECO:0000313" key="3">
    <source>
        <dbReference type="Proteomes" id="UP000282438"/>
    </source>
</evidence>
<protein>
    <submittedName>
        <fullName evidence="2">HD domain-containing protein</fullName>
    </submittedName>
</protein>
<dbReference type="Pfam" id="PF13487">
    <property type="entry name" value="HD_5"/>
    <property type="match status" value="1"/>
</dbReference>
<dbReference type="PANTHER" id="PTHR43155:SF2">
    <property type="entry name" value="CYCLIC DI-GMP PHOSPHODIESTERASE PA4108"/>
    <property type="match status" value="1"/>
</dbReference>
<proteinExistence type="predicted"/>
<reference evidence="2 3" key="1">
    <citation type="submission" date="2018-12" db="EMBL/GenBank/DDBJ databases">
        <title>Complete genome sequence of Iodobacter sp. H11R3.</title>
        <authorList>
            <person name="Bae J.-W."/>
        </authorList>
    </citation>
    <scope>NUCLEOTIDE SEQUENCE [LARGE SCALE GENOMIC DNA]</scope>
    <source>
        <strain evidence="2 3">H11R3</strain>
    </source>
</reference>
<accession>A0A3S8ZTB1</accession>
<dbReference type="AlphaFoldDB" id="A0A3S8ZTB1"/>
<dbReference type="GO" id="GO:0008081">
    <property type="term" value="F:phosphoric diester hydrolase activity"/>
    <property type="evidence" value="ECO:0007669"/>
    <property type="project" value="UniProtKB-ARBA"/>
</dbReference>
<dbReference type="OrthoDB" id="9780948at2"/>
<evidence type="ECO:0000259" key="1">
    <source>
        <dbReference type="PROSITE" id="PS51832"/>
    </source>
</evidence>
<evidence type="ECO:0000313" key="2">
    <source>
        <dbReference type="EMBL" id="AZN36696.1"/>
    </source>
</evidence>
<dbReference type="EMBL" id="CP034433">
    <property type="protein sequence ID" value="AZN36696.1"/>
    <property type="molecule type" value="Genomic_DNA"/>
</dbReference>
<name>A0A3S8ZTB1_9NEIS</name>
<dbReference type="InterPro" id="IPR003607">
    <property type="entry name" value="HD/PDEase_dom"/>
</dbReference>